<reference evidence="2" key="1">
    <citation type="submission" date="2021-01" db="UniProtKB">
        <authorList>
            <consortium name="EnsemblMetazoa"/>
        </authorList>
    </citation>
    <scope>IDENTIFICATION</scope>
</reference>
<proteinExistence type="predicted"/>
<dbReference type="AlphaFoldDB" id="A0A7M5TUL2"/>
<feature type="region of interest" description="Disordered" evidence="1">
    <location>
        <begin position="882"/>
        <end position="901"/>
    </location>
</feature>
<evidence type="ECO:0000256" key="1">
    <source>
        <dbReference type="SAM" id="MobiDB-lite"/>
    </source>
</evidence>
<name>A0A7M5TUL2_9CNID</name>
<organism evidence="2 3">
    <name type="scientific">Clytia hemisphaerica</name>
    <dbReference type="NCBI Taxonomy" id="252671"/>
    <lineage>
        <taxon>Eukaryota</taxon>
        <taxon>Metazoa</taxon>
        <taxon>Cnidaria</taxon>
        <taxon>Hydrozoa</taxon>
        <taxon>Hydroidolina</taxon>
        <taxon>Leptothecata</taxon>
        <taxon>Obeliida</taxon>
        <taxon>Clytiidae</taxon>
        <taxon>Clytia</taxon>
    </lineage>
</organism>
<feature type="region of interest" description="Disordered" evidence="1">
    <location>
        <begin position="934"/>
        <end position="972"/>
    </location>
</feature>
<feature type="compositionally biased region" description="Polar residues" evidence="1">
    <location>
        <begin position="934"/>
        <end position="963"/>
    </location>
</feature>
<feature type="compositionally biased region" description="Acidic residues" evidence="1">
    <location>
        <begin position="834"/>
        <end position="843"/>
    </location>
</feature>
<dbReference type="EnsemblMetazoa" id="CLYHEMT002132.1">
    <property type="protein sequence ID" value="CLYHEMP002132.1"/>
    <property type="gene ID" value="CLYHEMG002132"/>
</dbReference>
<feature type="compositionally biased region" description="Acidic residues" evidence="1">
    <location>
        <begin position="817"/>
        <end position="826"/>
    </location>
</feature>
<evidence type="ECO:0000313" key="3">
    <source>
        <dbReference type="Proteomes" id="UP000594262"/>
    </source>
</evidence>
<sequence>TFGGITSLKSSDKSRKTKCFESFDEALERTQKETRRIELGLKRPKDHVGRLASYMCHWDQCYEAFCKIPLGAIVNLTDLGRDHELRTKQDIFPGNAGQVIRKFLEEEKGVNLDHYRILGDGRYVRKAKKRFSGSKITIPTEESSLDLKKRLTQLILDGVYTLGESIVPQTYECLYLDGEKIKVKSYEVSGRKFSIEYVKDKMFKNQKHLLRLKPDSFYENITEETLASELARIGENCDVEKLKYYQRHRTIACWHDTSGITNASHFLVLFATIYDPAIFYTDEEFFEIAGYRANVQAMVEKPVPYILARCPANALQLCYGDVRLEDYIKINTKLYEVTPQIKIQDEIRFFKGDAPASQLEAGQQKGGNFPCWHCPIKMTRGRDLAYVLNCERQSLQDRIDKLKSTNHGQNAIINHVVNPSDKISKPEIVGVLHELGADFRDGEKKADLKAKFDNEMIGIHHVPAVLYNSAQTDMSKTGLESYEILPVEPLHTIAGHIKNLYQEIPAHLNQKEKGIFEDAVDISFKGEIKKAADYRKSLVNITNYMQRKIEPRYVELLDQMSEIQEIVYGEESKRSSKRILRLHNLTFLHALSLVDMIVKTKKITERKLFGQYFHALIDHAPQQFRIMDLSAANAEDEERCFCFMKAVSKHTSNRHPENVLTNCFLRLQVHDDWDENIGSIQKNEKNEISKHAELLKPRRKNTLFSFHLLEKYPKAWQCHLQRIPDFLQMKAWQEVAEGIMFHDHDDVIDFPRPHHFRSSSLKKEYVELKRIWNALDNSLIPSFVKIFDCGKQMKLKSLRFSEFVDLDGIFEESFGELVDESEDEGRDEPSDKEISDEELQQDGEGDFSQLAEPLTSTAKSNDVEIQDVSMVVNSPELKRKKSIETSITPSGKQKSDKVLTNKTPTTPFATLTITTDESCDTPCCSKSLAMEMTSTPRSAKTNSKKQTCGDTTNQKSRGALNQKNKMKRKKTTVLSISNMKQPESKTANYMEEMLGNHNIIGQYKELKEKVKKNKSLYKDSFLDICAKIEVMLNSKRDTVAKEINAVEVDALKENMTLSVTPKDETKKEQYTSLLNKLKILKALKNSITSDIATFKQ</sequence>
<evidence type="ECO:0000313" key="2">
    <source>
        <dbReference type="EnsemblMetazoa" id="CLYHEMP002132.1"/>
    </source>
</evidence>
<dbReference type="Proteomes" id="UP000594262">
    <property type="component" value="Unplaced"/>
</dbReference>
<dbReference type="OrthoDB" id="5986221at2759"/>
<accession>A0A7M5TUL2</accession>
<protein>
    <submittedName>
        <fullName evidence="2">Uncharacterized protein</fullName>
    </submittedName>
</protein>
<keyword evidence="3" id="KW-1185">Reference proteome</keyword>
<feature type="region of interest" description="Disordered" evidence="1">
    <location>
        <begin position="817"/>
        <end position="843"/>
    </location>
</feature>